<dbReference type="FunFam" id="2.60.40.150:FF:000135">
    <property type="entry name" value="Plant synaptotagmin"/>
    <property type="match status" value="1"/>
</dbReference>
<dbReference type="GO" id="GO:0046872">
    <property type="term" value="F:metal ion binding"/>
    <property type="evidence" value="ECO:0007669"/>
    <property type="project" value="UniProtKB-KW"/>
</dbReference>
<evidence type="ECO:0000256" key="2">
    <source>
        <dbReference type="ARBA" id="ARBA00006996"/>
    </source>
</evidence>
<dbReference type="FunFam" id="2.60.40.150:FF:000100">
    <property type="entry name" value="Extended synaptotagmin-2"/>
    <property type="match status" value="1"/>
</dbReference>
<dbReference type="GO" id="GO:0012505">
    <property type="term" value="C:endomembrane system"/>
    <property type="evidence" value="ECO:0007669"/>
    <property type="project" value="UniProtKB-ARBA"/>
</dbReference>
<comment type="subcellular location">
    <subcellularLocation>
        <location evidence="1">Membrane</location>
        <topology evidence="1">Single-pass membrane protein</topology>
    </subcellularLocation>
</comment>
<evidence type="ECO:0000256" key="5">
    <source>
        <dbReference type="ARBA" id="ARBA00022692"/>
    </source>
</evidence>
<name>A0AAV9BHV7_ACOGR</name>
<dbReference type="CDD" id="cd21677">
    <property type="entry name" value="SMP_SYT"/>
    <property type="match status" value="1"/>
</dbReference>
<dbReference type="Pfam" id="PF13424">
    <property type="entry name" value="TPR_12"/>
    <property type="match status" value="2"/>
</dbReference>
<keyword evidence="9" id="KW-1133">Transmembrane helix</keyword>
<feature type="domain" description="Clu" evidence="17">
    <location>
        <begin position="305"/>
        <end position="565"/>
    </location>
</feature>
<feature type="compositionally biased region" description="Low complexity" evidence="15">
    <location>
        <begin position="146"/>
        <end position="155"/>
    </location>
</feature>
<dbReference type="Pfam" id="PF17047">
    <property type="entry name" value="SMP_LBD"/>
    <property type="match status" value="1"/>
</dbReference>
<feature type="region of interest" description="Disordered" evidence="15">
    <location>
        <begin position="1188"/>
        <end position="1244"/>
    </location>
</feature>
<feature type="region of interest" description="Disordered" evidence="15">
    <location>
        <begin position="130"/>
        <end position="157"/>
    </location>
</feature>
<evidence type="ECO:0000256" key="4">
    <source>
        <dbReference type="ARBA" id="ARBA00022490"/>
    </source>
</evidence>
<protein>
    <submittedName>
        <fullName evidence="19">Synaptotagmin-5</fullName>
    </submittedName>
</protein>
<evidence type="ECO:0000256" key="14">
    <source>
        <dbReference type="PROSITE-ProRule" id="PRU00339"/>
    </source>
</evidence>
<feature type="compositionally biased region" description="Basic residues" evidence="15">
    <location>
        <begin position="1"/>
        <end position="17"/>
    </location>
</feature>
<evidence type="ECO:0000313" key="20">
    <source>
        <dbReference type="Proteomes" id="UP001179952"/>
    </source>
</evidence>
<evidence type="ECO:0000256" key="7">
    <source>
        <dbReference type="ARBA" id="ARBA00022737"/>
    </source>
</evidence>
<dbReference type="InterPro" id="IPR011990">
    <property type="entry name" value="TPR-like_helical_dom_sf"/>
</dbReference>
<dbReference type="SUPFAM" id="SSF49562">
    <property type="entry name" value="C2 domain (Calcium/lipid-binding domain, CaLB)"/>
    <property type="match status" value="2"/>
</dbReference>
<evidence type="ECO:0000256" key="12">
    <source>
        <dbReference type="ARBA" id="ARBA00023136"/>
    </source>
</evidence>
<feature type="compositionally biased region" description="Basic and acidic residues" evidence="15">
    <location>
        <begin position="1002"/>
        <end position="1024"/>
    </location>
</feature>
<feature type="region of interest" description="Disordered" evidence="15">
    <location>
        <begin position="994"/>
        <end position="1128"/>
    </location>
</feature>
<keyword evidence="20" id="KW-1185">Reference proteome</keyword>
<dbReference type="InterPro" id="IPR027523">
    <property type="entry name" value="CLU_prot"/>
</dbReference>
<dbReference type="Gene3D" id="2.60.40.150">
    <property type="entry name" value="C2 domain"/>
    <property type="match status" value="2"/>
</dbReference>
<dbReference type="InterPro" id="IPR019734">
    <property type="entry name" value="TPR_rpt"/>
</dbReference>
<reference evidence="19" key="1">
    <citation type="journal article" date="2023" name="Nat. Commun.">
        <title>Diploid and tetraploid genomes of Acorus and the evolution of monocots.</title>
        <authorList>
            <person name="Ma L."/>
            <person name="Liu K.W."/>
            <person name="Li Z."/>
            <person name="Hsiao Y.Y."/>
            <person name="Qi Y."/>
            <person name="Fu T."/>
            <person name="Tang G.D."/>
            <person name="Zhang D."/>
            <person name="Sun W.H."/>
            <person name="Liu D.K."/>
            <person name="Li Y."/>
            <person name="Chen G.Z."/>
            <person name="Liu X.D."/>
            <person name="Liao X.Y."/>
            <person name="Jiang Y.T."/>
            <person name="Yu X."/>
            <person name="Hao Y."/>
            <person name="Huang J."/>
            <person name="Zhao X.W."/>
            <person name="Ke S."/>
            <person name="Chen Y.Y."/>
            <person name="Wu W.L."/>
            <person name="Hsu J.L."/>
            <person name="Lin Y.F."/>
            <person name="Huang M.D."/>
            <person name="Li C.Y."/>
            <person name="Huang L."/>
            <person name="Wang Z.W."/>
            <person name="Zhao X."/>
            <person name="Zhong W.Y."/>
            <person name="Peng D.H."/>
            <person name="Ahmad S."/>
            <person name="Lan S."/>
            <person name="Zhang J.S."/>
            <person name="Tsai W.C."/>
            <person name="Van de Peer Y."/>
            <person name="Liu Z.J."/>
        </authorList>
    </citation>
    <scope>NUCLEOTIDE SEQUENCE</scope>
    <source>
        <strain evidence="19">SCP</strain>
    </source>
</reference>
<dbReference type="GO" id="GO:0008289">
    <property type="term" value="F:lipid binding"/>
    <property type="evidence" value="ECO:0007669"/>
    <property type="project" value="UniProtKB-KW"/>
</dbReference>
<evidence type="ECO:0000256" key="15">
    <source>
        <dbReference type="SAM" id="MobiDB-lite"/>
    </source>
</evidence>
<dbReference type="FunFam" id="1.25.40.10:FF:000157">
    <property type="entry name" value="protein TSS isoform X2"/>
    <property type="match status" value="1"/>
</dbReference>
<accession>A0AAV9BHV7</accession>
<keyword evidence="12" id="KW-0472">Membrane</keyword>
<comment type="similarity">
    <text evidence="2">Belongs to the synaptotagmin family.</text>
</comment>
<dbReference type="SMART" id="SM00028">
    <property type="entry name" value="TPR"/>
    <property type="match status" value="3"/>
</dbReference>
<dbReference type="InterPro" id="IPR033646">
    <property type="entry name" value="CLU-central"/>
</dbReference>
<keyword evidence="8" id="KW-0106">Calcium</keyword>
<feature type="compositionally biased region" description="Basic and acidic residues" evidence="15">
    <location>
        <begin position="1198"/>
        <end position="1234"/>
    </location>
</feature>
<dbReference type="EMBL" id="JAUJYN010000003">
    <property type="protein sequence ID" value="KAK1275901.1"/>
    <property type="molecule type" value="Genomic_DNA"/>
</dbReference>
<evidence type="ECO:0000313" key="19">
    <source>
        <dbReference type="EMBL" id="KAK1275901.1"/>
    </source>
</evidence>
<comment type="caution">
    <text evidence="19">The sequence shown here is derived from an EMBL/GenBank/DDBJ whole genome shotgun (WGS) entry which is preliminary data.</text>
</comment>
<comment type="function">
    <text evidence="13">May be involved in membrane trafficking.</text>
</comment>
<dbReference type="Pfam" id="PF15044">
    <property type="entry name" value="CLU_N"/>
    <property type="match status" value="1"/>
</dbReference>
<dbReference type="Gene3D" id="1.25.40.10">
    <property type="entry name" value="Tetratricopeptide repeat domain"/>
    <property type="match status" value="1"/>
</dbReference>
<keyword evidence="10" id="KW-0445">Lipid transport</keyword>
<dbReference type="SMART" id="SM00239">
    <property type="entry name" value="C2"/>
    <property type="match status" value="2"/>
</dbReference>
<dbReference type="InterPro" id="IPR039010">
    <property type="entry name" value="Synaptotagmin_SMP"/>
</dbReference>
<dbReference type="InterPro" id="IPR000008">
    <property type="entry name" value="C2_dom"/>
</dbReference>
<feature type="domain" description="C2" evidence="16">
    <location>
        <begin position="1739"/>
        <end position="1860"/>
    </location>
</feature>
<keyword evidence="4" id="KW-0963">Cytoplasm</keyword>
<feature type="region of interest" description="Disordered" evidence="15">
    <location>
        <begin position="1"/>
        <end position="21"/>
    </location>
</feature>
<dbReference type="PANTHER" id="PTHR12601">
    <property type="entry name" value="EUKARYOTIC TRANSLATION INITIATION FACTOR 3 SUBUNIT EIF-3"/>
    <property type="match status" value="1"/>
</dbReference>
<feature type="compositionally biased region" description="Basic and acidic residues" evidence="15">
    <location>
        <begin position="1080"/>
        <end position="1089"/>
    </location>
</feature>
<dbReference type="GO" id="GO:0005737">
    <property type="term" value="C:cytoplasm"/>
    <property type="evidence" value="ECO:0007669"/>
    <property type="project" value="UniProtKB-ARBA"/>
</dbReference>
<feature type="compositionally biased region" description="Basic and acidic residues" evidence="15">
    <location>
        <begin position="1377"/>
        <end position="1402"/>
    </location>
</feature>
<evidence type="ECO:0000256" key="3">
    <source>
        <dbReference type="ARBA" id="ARBA00022448"/>
    </source>
</evidence>
<feature type="compositionally biased region" description="Basic residues" evidence="15">
    <location>
        <begin position="1055"/>
        <end position="1066"/>
    </location>
</feature>
<dbReference type="Proteomes" id="UP001179952">
    <property type="component" value="Unassembled WGS sequence"/>
</dbReference>
<evidence type="ECO:0000256" key="10">
    <source>
        <dbReference type="ARBA" id="ARBA00023055"/>
    </source>
</evidence>
<feature type="compositionally biased region" description="Basic and acidic residues" evidence="15">
    <location>
        <begin position="602"/>
        <end position="633"/>
    </location>
</feature>
<dbReference type="PANTHER" id="PTHR12601:SF45">
    <property type="entry name" value="PROTEIN REDUCED CHLOROPLAST COVERAGE 3"/>
    <property type="match status" value="1"/>
</dbReference>
<dbReference type="CDD" id="cd00030">
    <property type="entry name" value="C2"/>
    <property type="match status" value="2"/>
</dbReference>
<evidence type="ECO:0000259" key="16">
    <source>
        <dbReference type="PROSITE" id="PS50004"/>
    </source>
</evidence>
<dbReference type="SUPFAM" id="SSF48452">
    <property type="entry name" value="TPR-like"/>
    <property type="match status" value="1"/>
</dbReference>
<dbReference type="Pfam" id="PF12807">
    <property type="entry name" value="eIF3_p135"/>
    <property type="match status" value="1"/>
</dbReference>
<proteinExistence type="inferred from homology"/>
<organism evidence="19 20">
    <name type="scientific">Acorus gramineus</name>
    <name type="common">Dwarf sweet flag</name>
    <dbReference type="NCBI Taxonomy" id="55184"/>
    <lineage>
        <taxon>Eukaryota</taxon>
        <taxon>Viridiplantae</taxon>
        <taxon>Streptophyta</taxon>
        <taxon>Embryophyta</taxon>
        <taxon>Tracheophyta</taxon>
        <taxon>Spermatophyta</taxon>
        <taxon>Magnoliopsida</taxon>
        <taxon>Liliopsida</taxon>
        <taxon>Acoraceae</taxon>
        <taxon>Acorus</taxon>
    </lineage>
</organism>
<evidence type="ECO:0000256" key="8">
    <source>
        <dbReference type="ARBA" id="ARBA00022837"/>
    </source>
</evidence>
<reference evidence="19" key="2">
    <citation type="submission" date="2023-06" db="EMBL/GenBank/DDBJ databases">
        <authorList>
            <person name="Ma L."/>
            <person name="Liu K.-W."/>
            <person name="Li Z."/>
            <person name="Hsiao Y.-Y."/>
            <person name="Qi Y."/>
            <person name="Fu T."/>
            <person name="Tang G."/>
            <person name="Zhang D."/>
            <person name="Sun W.-H."/>
            <person name="Liu D.-K."/>
            <person name="Li Y."/>
            <person name="Chen G.-Z."/>
            <person name="Liu X.-D."/>
            <person name="Liao X.-Y."/>
            <person name="Jiang Y.-T."/>
            <person name="Yu X."/>
            <person name="Hao Y."/>
            <person name="Huang J."/>
            <person name="Zhao X.-W."/>
            <person name="Ke S."/>
            <person name="Chen Y.-Y."/>
            <person name="Wu W.-L."/>
            <person name="Hsu J.-L."/>
            <person name="Lin Y.-F."/>
            <person name="Huang M.-D."/>
            <person name="Li C.-Y."/>
            <person name="Huang L."/>
            <person name="Wang Z.-W."/>
            <person name="Zhao X."/>
            <person name="Zhong W.-Y."/>
            <person name="Peng D.-H."/>
            <person name="Ahmad S."/>
            <person name="Lan S."/>
            <person name="Zhang J.-S."/>
            <person name="Tsai W.-C."/>
            <person name="Van De Peer Y."/>
            <person name="Liu Z.-J."/>
        </authorList>
    </citation>
    <scope>NUCLEOTIDE SEQUENCE</scope>
    <source>
        <strain evidence="19">SCP</strain>
        <tissue evidence="19">Leaves</tissue>
    </source>
</reference>
<dbReference type="InterPro" id="IPR031468">
    <property type="entry name" value="SMP_LBD"/>
</dbReference>
<evidence type="ECO:0000256" key="13">
    <source>
        <dbReference type="ARBA" id="ARBA00058920"/>
    </source>
</evidence>
<feature type="region of interest" description="Disordered" evidence="15">
    <location>
        <begin position="602"/>
        <end position="634"/>
    </location>
</feature>
<feature type="region of interest" description="Disordered" evidence="15">
    <location>
        <begin position="1376"/>
        <end position="1402"/>
    </location>
</feature>
<evidence type="ECO:0000259" key="17">
    <source>
        <dbReference type="PROSITE" id="PS51823"/>
    </source>
</evidence>
<feature type="compositionally biased region" description="Polar residues" evidence="15">
    <location>
        <begin position="1036"/>
        <end position="1054"/>
    </location>
</feature>
<dbReference type="PROSITE" id="PS50004">
    <property type="entry name" value="C2"/>
    <property type="match status" value="2"/>
</dbReference>
<dbReference type="Pfam" id="PF00168">
    <property type="entry name" value="C2"/>
    <property type="match status" value="2"/>
</dbReference>
<feature type="repeat" description="TPR" evidence="14">
    <location>
        <begin position="745"/>
        <end position="778"/>
    </location>
</feature>
<evidence type="ECO:0000256" key="1">
    <source>
        <dbReference type="ARBA" id="ARBA00004167"/>
    </source>
</evidence>
<keyword evidence="3" id="KW-0813">Transport</keyword>
<evidence type="ECO:0000256" key="6">
    <source>
        <dbReference type="ARBA" id="ARBA00022723"/>
    </source>
</evidence>
<feature type="compositionally biased region" description="Low complexity" evidence="15">
    <location>
        <begin position="1426"/>
        <end position="1435"/>
    </location>
</feature>
<dbReference type="PROSITE" id="PS50005">
    <property type="entry name" value="TPR"/>
    <property type="match status" value="1"/>
</dbReference>
<keyword evidence="6" id="KW-0479">Metal-binding</keyword>
<keyword evidence="14" id="KW-0802">TPR repeat</keyword>
<dbReference type="InterPro" id="IPR025697">
    <property type="entry name" value="CLU_dom"/>
</dbReference>
<feature type="domain" description="SMP-LTD" evidence="18">
    <location>
        <begin position="1564"/>
        <end position="1745"/>
    </location>
</feature>
<dbReference type="PROSITE" id="PS51847">
    <property type="entry name" value="SMP"/>
    <property type="match status" value="1"/>
</dbReference>
<dbReference type="InterPro" id="IPR035892">
    <property type="entry name" value="C2_domain_sf"/>
</dbReference>
<dbReference type="GO" id="GO:0016020">
    <property type="term" value="C:membrane"/>
    <property type="evidence" value="ECO:0007669"/>
    <property type="project" value="UniProtKB-SubCell"/>
</dbReference>
<evidence type="ECO:0000256" key="9">
    <source>
        <dbReference type="ARBA" id="ARBA00022989"/>
    </source>
</evidence>
<evidence type="ECO:0000256" key="11">
    <source>
        <dbReference type="ARBA" id="ARBA00023121"/>
    </source>
</evidence>
<keyword evidence="11" id="KW-0446">Lipid-binding</keyword>
<feature type="domain" description="C2" evidence="16">
    <location>
        <begin position="1919"/>
        <end position="2038"/>
    </location>
</feature>
<keyword evidence="7" id="KW-0677">Repeat</keyword>
<keyword evidence="5" id="KW-0812">Transmembrane</keyword>
<sequence>MAPKSSRGKANKAKGERRKKEEKVVPSVLDVSIFTPYDSHVVLKGISTDKIIDVRKLLGTNVETCHITNYSLSHEVKGHRLNDSVEITSLKPCVLKIVEEAYAEEAQAVSHVRRLLDIVACTTCFGRGHHREGKGGGATSAKARKQTAAAAAGSRTLDGPISPISENFGMTAIHPTPRLSGFYDFFSFSHITPPISYLKKCDGERRDAQDYFEMEVKVCNGKVLHVVASVNGFYTTGKQCIQSHSLVDLLQQLSSAFANAYESLIKAFLEHNKFGNLPYGFRANTWLVPHLISESPSKCPPLPIEDENWGGSGGGQGLDGKHDHREWSREFSILASLPCKTEEERLIRDRKAFLLHTIFVDIAVRKAVSTIRCFIHPGVSSIISTLHEERIGDLSIVVKRDVADGTVKNDAKSEEAAQKNLLKGLTADENVVVHDTDAVGVVTIRYCGYTAVVRVRGNMKKMNCTADDIEIDDQPDGGANALNVNSLRVPLHASCGTESSDISQYSLSNSLDAQRARDLIRNILRDSLIKLEQMPDVSKRSIRWELGSCWLQHLKKVGSSTTDNAKENGDDINVESVVKGLGKQFELLKKVKKKSSNIGYKCDTKVENSDQGDPHIDGKSNSGDQEHELTKEDESIDELTEMANNYYNDVALPKLVELADKLPHIQSLCVHEMVTRAFKHILRAVIAAVDDFKDMPEVGLELVARDYDMNSPKPFKSADIISMIPVYKALSKMIAVCGPYHRITASAYSLLAVVLYHTGDFNQATIYQQKALDINERELGLDHPETMKSYGDLSVFYYRLQHIELALQYVNRALFLLHFSCGLSHPNTAATYINVAMMEEGMGNVHVALRYLHEALKCNQRLLGTDHIQTAASYHAIAIALSMMEAYSLSVQHEQTTLLILQSKLGSEDLRTQDAAAWLEYFESRASEQQEAARSGTPKPDASIASKGHLSVSDLLDFINPMQDSKGRDAPRKQRRVKVVQCIDGHGQAQIKGEINGDDIEGEVRSSEEDVHEPHDTKEYKEMDTDNPPEPVIEESGSSESTLNEGWQEANSRGRTGHAVRRKSGQRRPALTRLILNGSEHLDARDANHKRNTVSMAQKESHMSSPEKLLKSPSRNSSEDPKKHQTKISSTLATLGAMASKAVSYKEVAAAPPGTVLKTATEKLKESNKMPVEDSKQEGDVIIEAPLKEVMPSENEESEAHSSETELGEHVIERNVSDSEEMKSSSSSNEKKSLETNGSKLSASAEPFNPGTMISVSHAFASVPFTEVYDARTIHQPITSQPVGIPPPPPPPPPIAYRVPFGPRSPSYYRTGHSFRIKHGFTTSQSTMGRGSFSHPSVMNPNAAEFVPKRAWTSEPDKVTTEVVQQTDSLEASALMLKDDKEPVEKRPSESKDAKVRNNREKLQNSELARQILLSFIVKSVTGIGESETGETTQTPSQNDTAKNPGRNVGKLESVTQCANVEQRKIGEVNMSHNRDGEGFIMVKKRRRNKQHFNSRVGGSMKSWSNANGSEVHFLCCIKDYIKDINLQPQINVTITYPSSYNIFLHSRDSEETVGRAATIASFAKMTVEDSRKLLPADYYPSWAASELIKNSVEPILEQYRSAILSSLKFSKLTLGTVAPQFTGVSIIEDGDSGITMELEVQWDGNPSIILDIRTLVGVGLPIQVKNIGFTGVFRLIFKPLVDDFPCFGAISYSLREKKKLDFTLKVVGGEMSSIPGLSNAIEETIRDAIEDSLTWPVRKVVPILPGDYSDLELKPVGTLEVKLVQARELTNKDIIGKSDPYAMLYIRPLHDRMKKSKTINNELNPIWNEHFEFIVEDESTQHLVVKIYDDEGLQASELIGCTQVPLKDLQPGKVKDVWLNLVKNLELQRDNKFRGQVHLELLYCPFGMENGFSNPFANQKFSMTSLEKALKSEANGTEASNIDKTPTNRRRDVIVRGVLSVTVISAEDLPAMDLMGKADPFVVLHMKKTETKNKTRVVNDSLNPAWNQTFDFVVEDGLHDMLILEVYDHDTFGKDYMGRCILTLTRVIMEGEYKDSFPLEGAKSGKLNLHFKWNPQPIYRDT</sequence>
<feature type="region of interest" description="Disordered" evidence="15">
    <location>
        <begin position="1426"/>
        <end position="1450"/>
    </location>
</feature>
<evidence type="ECO:0000259" key="18">
    <source>
        <dbReference type="PROSITE" id="PS51847"/>
    </source>
</evidence>
<gene>
    <name evidence="19" type="ORF">QJS04_geneDACA001516</name>
</gene>
<dbReference type="InterPro" id="IPR028275">
    <property type="entry name" value="CLU_N"/>
</dbReference>
<dbReference type="PROSITE" id="PS51823">
    <property type="entry name" value="CLU"/>
    <property type="match status" value="1"/>
</dbReference>
<dbReference type="GO" id="GO:0006869">
    <property type="term" value="P:lipid transport"/>
    <property type="evidence" value="ECO:0007669"/>
    <property type="project" value="UniProtKB-KW"/>
</dbReference>